<dbReference type="Proteomes" id="UP001472677">
    <property type="component" value="Unassembled WGS sequence"/>
</dbReference>
<comment type="caution">
    <text evidence="2">The sequence shown here is derived from an EMBL/GenBank/DDBJ whole genome shotgun (WGS) entry which is preliminary data.</text>
</comment>
<feature type="region of interest" description="Disordered" evidence="1">
    <location>
        <begin position="188"/>
        <end position="226"/>
    </location>
</feature>
<protein>
    <submittedName>
        <fullName evidence="2">Uncharacterized protein</fullName>
    </submittedName>
</protein>
<evidence type="ECO:0000313" key="3">
    <source>
        <dbReference type="Proteomes" id="UP001472677"/>
    </source>
</evidence>
<sequence>MGSQASKVGRQGDRVQLQPKLIHILSRKLDAIKRRRSRPGVSKEMLPKHGSEDGSSTVWSREADDDIVGSAETAPESIELVASDNDVREDDGKLTDNEALAMEKLALEEKDHKMVEEIERLKKEQPASLLCPRSPSFKFYLTDIEKEEDYSRTGKQDKDGRKKRDEIYKGDTYGMTYPEVPSRMLMVRSQHADTAHSCPVIPKTQNRNSIRHHSSPCNSEFDSLQG</sequence>
<evidence type="ECO:0000256" key="1">
    <source>
        <dbReference type="SAM" id="MobiDB-lite"/>
    </source>
</evidence>
<evidence type="ECO:0000313" key="2">
    <source>
        <dbReference type="EMBL" id="KAK8537722.1"/>
    </source>
</evidence>
<feature type="compositionally biased region" description="Polar residues" evidence="1">
    <location>
        <begin position="215"/>
        <end position="226"/>
    </location>
</feature>
<feature type="region of interest" description="Disordered" evidence="1">
    <location>
        <begin position="33"/>
        <end position="64"/>
    </location>
</feature>
<dbReference type="EMBL" id="JBBPBM010000028">
    <property type="protein sequence ID" value="KAK8537722.1"/>
    <property type="molecule type" value="Genomic_DNA"/>
</dbReference>
<organism evidence="2 3">
    <name type="scientific">Hibiscus sabdariffa</name>
    <name type="common">roselle</name>
    <dbReference type="NCBI Taxonomy" id="183260"/>
    <lineage>
        <taxon>Eukaryota</taxon>
        <taxon>Viridiplantae</taxon>
        <taxon>Streptophyta</taxon>
        <taxon>Embryophyta</taxon>
        <taxon>Tracheophyta</taxon>
        <taxon>Spermatophyta</taxon>
        <taxon>Magnoliopsida</taxon>
        <taxon>eudicotyledons</taxon>
        <taxon>Gunneridae</taxon>
        <taxon>Pentapetalae</taxon>
        <taxon>rosids</taxon>
        <taxon>malvids</taxon>
        <taxon>Malvales</taxon>
        <taxon>Malvaceae</taxon>
        <taxon>Malvoideae</taxon>
        <taxon>Hibiscus</taxon>
    </lineage>
</organism>
<reference evidence="2 3" key="1">
    <citation type="journal article" date="2024" name="G3 (Bethesda)">
        <title>Genome assembly of Hibiscus sabdariffa L. provides insights into metabolisms of medicinal natural products.</title>
        <authorList>
            <person name="Kim T."/>
        </authorList>
    </citation>
    <scope>NUCLEOTIDE SEQUENCE [LARGE SCALE GENOMIC DNA]</scope>
    <source>
        <strain evidence="2">TK-2024</strain>
        <tissue evidence="2">Old leaves</tissue>
    </source>
</reference>
<name>A0ABR2DFL2_9ROSI</name>
<gene>
    <name evidence="2" type="ORF">V6N12_043872</name>
</gene>
<accession>A0ABR2DFL2</accession>
<keyword evidence="3" id="KW-1185">Reference proteome</keyword>
<proteinExistence type="predicted"/>